<dbReference type="Gene3D" id="1.10.287.950">
    <property type="entry name" value="Methyl-accepting chemotaxis protein"/>
    <property type="match status" value="1"/>
</dbReference>
<dbReference type="SUPFAM" id="SSF58104">
    <property type="entry name" value="Methyl-accepting chemotaxis protein (MCP) signaling domain"/>
    <property type="match status" value="1"/>
</dbReference>
<dbReference type="GO" id="GO:0016020">
    <property type="term" value="C:membrane"/>
    <property type="evidence" value="ECO:0007669"/>
    <property type="project" value="InterPro"/>
</dbReference>
<dbReference type="InterPro" id="IPR004089">
    <property type="entry name" value="MCPsignal_dom"/>
</dbReference>
<name>A0A0U1L540_9FIRM</name>
<dbReference type="AlphaFoldDB" id="A0A0U1L540"/>
<dbReference type="GO" id="GO:0007165">
    <property type="term" value="P:signal transduction"/>
    <property type="evidence" value="ECO:0007669"/>
    <property type="project" value="UniProtKB-KW"/>
</dbReference>
<evidence type="ECO:0000259" key="4">
    <source>
        <dbReference type="PROSITE" id="PS50111"/>
    </source>
</evidence>
<dbReference type="PANTHER" id="PTHR32089:SF112">
    <property type="entry name" value="LYSOZYME-LIKE PROTEIN-RELATED"/>
    <property type="match status" value="1"/>
</dbReference>
<dbReference type="SMART" id="SM00283">
    <property type="entry name" value="MA"/>
    <property type="match status" value="1"/>
</dbReference>
<evidence type="ECO:0000256" key="2">
    <source>
        <dbReference type="ARBA" id="ARBA00029447"/>
    </source>
</evidence>
<comment type="similarity">
    <text evidence="2">Belongs to the methyl-accepting chemotaxis (MCP) protein family.</text>
</comment>
<dbReference type="Proteomes" id="UP000049855">
    <property type="component" value="Unassembled WGS sequence"/>
</dbReference>
<dbReference type="InterPro" id="IPR019494">
    <property type="entry name" value="FIST_C"/>
</dbReference>
<dbReference type="Pfam" id="PF00015">
    <property type="entry name" value="MCPsignal"/>
    <property type="match status" value="1"/>
</dbReference>
<sequence length="685" mass="75963">MLKWYKKNQPSQDSPSATNTIHTVPVTKLEDIQVAYLSVRELNAADINKLCEVADGVAFVVGFASPDNNFSQLATTIKGLLPANVPFMMISTAGELCNSTADATIYKPATENRKKILLQAYSKRMVKNCQIISIPLANDDLKKGIVEKSVDERVAQIKYELEKIPLKFSINSHNTVALAYVDGLSSSETFFMQAVYASNKFPCMFVGGSAAGNLDFLNTYIYDGNVVRQNHAVVCLLKLHANYRYGIFKTQGFTKDTGEYIISDSNSALRYVSKVFDENYNNISFISLLKKRFNVQTVEQLNKVLESSGFAVEVGGETFVRAIAKIDEANDRVYFFCDLAMGEKLFVVRRTSLVDTIARDWQEFIRHKPKPIGGILNDCILRRLFNADTIGKVNAFPEIAVAGYSSFGELLGSNINETLTAVFFFHTNAEDDFCDQYVDNLPIHYSNFEKYCLERQLSQIKIVNRFRGKVIELLTANSNNIPTVLENVNKIGHHVSNIGNDTKNLLQVLTKNMNGVNELISVNNQIAPTIEALTGSTKEIKNVLSLIMNIAAQTNLLALNAAIEAARAGEQGRGFAVVADEVRKLAQNTQDSLNQTNASINSLFESVQEISAKLSSSSDFTYKFQDDMNKFNTDLTAVASDIISAVDVISSSMECIADLDSLHATTQGELTKVSNLVRFMERNEK</sequence>
<dbReference type="PANTHER" id="PTHR32089">
    <property type="entry name" value="METHYL-ACCEPTING CHEMOTAXIS PROTEIN MCPB"/>
    <property type="match status" value="1"/>
</dbReference>
<proteinExistence type="inferred from homology"/>
<dbReference type="InterPro" id="IPR013702">
    <property type="entry name" value="FIST_domain_N"/>
</dbReference>
<protein>
    <submittedName>
        <fullName evidence="5">Methyl-accepting chemotaxis protein</fullName>
    </submittedName>
</protein>
<evidence type="ECO:0000256" key="1">
    <source>
        <dbReference type="ARBA" id="ARBA00023224"/>
    </source>
</evidence>
<reference evidence="6" key="1">
    <citation type="submission" date="2015-03" db="EMBL/GenBank/DDBJ databases">
        <authorList>
            <person name="Nijsse Bart"/>
        </authorList>
    </citation>
    <scope>NUCLEOTIDE SEQUENCE [LARGE SCALE GENOMIC DNA]</scope>
</reference>
<evidence type="ECO:0000313" key="5">
    <source>
        <dbReference type="EMBL" id="CQR74831.1"/>
    </source>
</evidence>
<dbReference type="RefSeq" id="WP_021166652.1">
    <property type="nucleotide sequence ID" value="NZ_CTRP01000015.1"/>
</dbReference>
<accession>A0A0U1L540</accession>
<organism evidence="5 6">
    <name type="scientific">Sporomusa ovata</name>
    <dbReference type="NCBI Taxonomy" id="2378"/>
    <lineage>
        <taxon>Bacteria</taxon>
        <taxon>Bacillati</taxon>
        <taxon>Bacillota</taxon>
        <taxon>Negativicutes</taxon>
        <taxon>Selenomonadales</taxon>
        <taxon>Sporomusaceae</taxon>
        <taxon>Sporomusa</taxon>
    </lineage>
</organism>
<dbReference type="SMART" id="SM01204">
    <property type="entry name" value="FIST_C"/>
    <property type="match status" value="1"/>
</dbReference>
<dbReference type="PRINTS" id="PR00260">
    <property type="entry name" value="CHEMTRNSDUCR"/>
</dbReference>
<dbReference type="GO" id="GO:0004888">
    <property type="term" value="F:transmembrane signaling receptor activity"/>
    <property type="evidence" value="ECO:0007669"/>
    <property type="project" value="InterPro"/>
</dbReference>
<dbReference type="EMBL" id="CTRP01000015">
    <property type="protein sequence ID" value="CQR74831.1"/>
    <property type="molecule type" value="Genomic_DNA"/>
</dbReference>
<evidence type="ECO:0000256" key="3">
    <source>
        <dbReference type="PROSITE-ProRule" id="PRU00284"/>
    </source>
</evidence>
<gene>
    <name evidence="5" type="ORF">SpAn4DRAFT_4188</name>
</gene>
<dbReference type="Pfam" id="PF10442">
    <property type="entry name" value="FIST_C"/>
    <property type="match status" value="1"/>
</dbReference>
<feature type="domain" description="Methyl-accepting transducer" evidence="4">
    <location>
        <begin position="471"/>
        <end position="678"/>
    </location>
</feature>
<dbReference type="GO" id="GO:0006935">
    <property type="term" value="P:chemotaxis"/>
    <property type="evidence" value="ECO:0007669"/>
    <property type="project" value="InterPro"/>
</dbReference>
<dbReference type="Pfam" id="PF08495">
    <property type="entry name" value="FIST"/>
    <property type="match status" value="1"/>
</dbReference>
<dbReference type="InterPro" id="IPR004090">
    <property type="entry name" value="Chemotax_Me-accpt_rcpt"/>
</dbReference>
<keyword evidence="1 3" id="KW-0807">Transducer</keyword>
<dbReference type="PROSITE" id="PS50111">
    <property type="entry name" value="CHEMOTAXIS_TRANSDUC_2"/>
    <property type="match status" value="1"/>
</dbReference>
<keyword evidence="6" id="KW-1185">Reference proteome</keyword>
<evidence type="ECO:0000313" key="6">
    <source>
        <dbReference type="Proteomes" id="UP000049855"/>
    </source>
</evidence>
<dbReference type="SMART" id="SM00897">
    <property type="entry name" value="FIST"/>
    <property type="match status" value="1"/>
</dbReference>